<dbReference type="InterPro" id="IPR050377">
    <property type="entry name" value="Radical_SAM_PqqE_MftC-like"/>
</dbReference>
<dbReference type="EC" id="1.97.1.4" evidence="6"/>
<dbReference type="AlphaFoldDB" id="A0A1W1BFP8"/>
<dbReference type="InterPro" id="IPR058240">
    <property type="entry name" value="rSAM_sf"/>
</dbReference>
<dbReference type="NCBIfam" id="TIGR02495">
    <property type="entry name" value="NrdG2"/>
    <property type="match status" value="1"/>
</dbReference>
<name>A0A1W1BFP8_9ZZZZ</name>
<dbReference type="SUPFAM" id="SSF102114">
    <property type="entry name" value="Radical SAM enzymes"/>
    <property type="match status" value="1"/>
</dbReference>
<dbReference type="GO" id="GO:0051536">
    <property type="term" value="F:iron-sulfur cluster binding"/>
    <property type="evidence" value="ECO:0007669"/>
    <property type="project" value="UniProtKB-KW"/>
</dbReference>
<protein>
    <submittedName>
        <fullName evidence="6">Ribonucleotide reductase of class III (Anaerobic), activating protein</fullName>
        <ecNumber evidence="6">1.97.1.4</ecNumber>
    </submittedName>
</protein>
<dbReference type="PROSITE" id="PS51918">
    <property type="entry name" value="RADICAL_SAM"/>
    <property type="match status" value="1"/>
</dbReference>
<dbReference type="SFLD" id="SFLDG01094">
    <property type="entry name" value="Uncharacterised_Radical_SAM_Su"/>
    <property type="match status" value="1"/>
</dbReference>
<evidence type="ECO:0000256" key="4">
    <source>
        <dbReference type="ARBA" id="ARBA00023014"/>
    </source>
</evidence>
<evidence type="ECO:0000256" key="2">
    <source>
        <dbReference type="ARBA" id="ARBA00022723"/>
    </source>
</evidence>
<keyword evidence="3" id="KW-0408">Iron</keyword>
<dbReference type="SFLD" id="SFLDS00029">
    <property type="entry name" value="Radical_SAM"/>
    <property type="match status" value="1"/>
</dbReference>
<dbReference type="GO" id="GO:0043365">
    <property type="term" value="F:[formate-C-acetyltransferase]-activating enzyme activity"/>
    <property type="evidence" value="ECO:0007669"/>
    <property type="project" value="UniProtKB-EC"/>
</dbReference>
<keyword evidence="1" id="KW-0949">S-adenosyl-L-methionine</keyword>
<dbReference type="InterPro" id="IPR013785">
    <property type="entry name" value="Aldolase_TIM"/>
</dbReference>
<evidence type="ECO:0000256" key="3">
    <source>
        <dbReference type="ARBA" id="ARBA00023004"/>
    </source>
</evidence>
<keyword evidence="2" id="KW-0479">Metal-binding</keyword>
<feature type="domain" description="Radical SAM core" evidence="5">
    <location>
        <begin position="24"/>
        <end position="233"/>
    </location>
</feature>
<evidence type="ECO:0000259" key="5">
    <source>
        <dbReference type="PROSITE" id="PS51918"/>
    </source>
</evidence>
<organism evidence="6">
    <name type="scientific">hydrothermal vent metagenome</name>
    <dbReference type="NCBI Taxonomy" id="652676"/>
    <lineage>
        <taxon>unclassified sequences</taxon>
        <taxon>metagenomes</taxon>
        <taxon>ecological metagenomes</taxon>
    </lineage>
</organism>
<dbReference type="PANTHER" id="PTHR11228:SF27">
    <property type="entry name" value="GLYCYL-RADICAL ENZYME ACTIVATING ENZYME MJ1227-RELATED"/>
    <property type="match status" value="1"/>
</dbReference>
<dbReference type="Gene3D" id="3.20.20.70">
    <property type="entry name" value="Aldolase class I"/>
    <property type="match status" value="1"/>
</dbReference>
<proteinExistence type="predicted"/>
<evidence type="ECO:0000256" key="1">
    <source>
        <dbReference type="ARBA" id="ARBA00022691"/>
    </source>
</evidence>
<gene>
    <name evidence="6" type="ORF">MNB_SM-6-957</name>
</gene>
<dbReference type="EMBL" id="FPHK01000001">
    <property type="protein sequence ID" value="SFV52341.1"/>
    <property type="molecule type" value="Genomic_DNA"/>
</dbReference>
<accession>A0A1W1BFP8</accession>
<evidence type="ECO:0000313" key="6">
    <source>
        <dbReference type="EMBL" id="SFV52341.1"/>
    </source>
</evidence>
<sequence>MNTDSEFNLKNDKVIYDITKFTHLDYPDHLACIFWFAGCNMRCDYCYNKEIVFAKNGAYSLDDALAFLRTRESLLDGVVLSGGEASLQELIPFCQAIKKLGFAIKLDTNGTNPQLIKELITRNLLDYIALDYKASKNKFQTITHSRNYDAFSKTLTFLIEADFNFEVRTTLHADLLNEEDMQCIIKDLQERNYNGIYYIQEFRLTQENIGALQAPKKSFDKSSLHSDIEIVWR</sequence>
<dbReference type="GO" id="GO:0046872">
    <property type="term" value="F:metal ion binding"/>
    <property type="evidence" value="ECO:0007669"/>
    <property type="project" value="UniProtKB-KW"/>
</dbReference>
<dbReference type="InterPro" id="IPR007197">
    <property type="entry name" value="rSAM"/>
</dbReference>
<dbReference type="CDD" id="cd01335">
    <property type="entry name" value="Radical_SAM"/>
    <property type="match status" value="1"/>
</dbReference>
<dbReference type="Pfam" id="PF04055">
    <property type="entry name" value="Radical_SAM"/>
    <property type="match status" value="1"/>
</dbReference>
<keyword evidence="4" id="KW-0411">Iron-sulfur</keyword>
<keyword evidence="6" id="KW-0560">Oxidoreductase</keyword>
<dbReference type="InterPro" id="IPR012840">
    <property type="entry name" value="NrdG2"/>
</dbReference>
<dbReference type="PANTHER" id="PTHR11228">
    <property type="entry name" value="RADICAL SAM DOMAIN PROTEIN"/>
    <property type="match status" value="1"/>
</dbReference>
<reference evidence="6" key="1">
    <citation type="submission" date="2016-10" db="EMBL/GenBank/DDBJ databases">
        <authorList>
            <person name="de Groot N.N."/>
        </authorList>
    </citation>
    <scope>NUCLEOTIDE SEQUENCE</scope>
</reference>